<dbReference type="AlphaFoldDB" id="A0A1X7BNH2"/>
<feature type="transmembrane region" description="Helical" evidence="8">
    <location>
        <begin position="232"/>
        <end position="250"/>
    </location>
</feature>
<dbReference type="Gene3D" id="3.40.50.1110">
    <property type="entry name" value="SGNH hydrolase"/>
    <property type="match status" value="1"/>
</dbReference>
<protein>
    <submittedName>
        <fullName evidence="11">O-acetyltransferase OatA</fullName>
        <ecNumber evidence="11">2.3.1.-</ecNumber>
    </submittedName>
</protein>
<organism evidence="11 12">
    <name type="scientific">Roseovarius aestuarii</name>
    <dbReference type="NCBI Taxonomy" id="475083"/>
    <lineage>
        <taxon>Bacteria</taxon>
        <taxon>Pseudomonadati</taxon>
        <taxon>Pseudomonadota</taxon>
        <taxon>Alphaproteobacteria</taxon>
        <taxon>Rhodobacterales</taxon>
        <taxon>Roseobacteraceae</taxon>
        <taxon>Roseovarius</taxon>
    </lineage>
</organism>
<feature type="domain" description="SGNH" evidence="10">
    <location>
        <begin position="415"/>
        <end position="669"/>
    </location>
</feature>
<dbReference type="InterPro" id="IPR050879">
    <property type="entry name" value="Acyltransferase_3"/>
</dbReference>
<dbReference type="InterPro" id="IPR002656">
    <property type="entry name" value="Acyl_transf_3_dom"/>
</dbReference>
<evidence type="ECO:0000313" key="11">
    <source>
        <dbReference type="EMBL" id="SMC11178.1"/>
    </source>
</evidence>
<dbReference type="GO" id="GO:0009103">
    <property type="term" value="P:lipopolysaccharide biosynthetic process"/>
    <property type="evidence" value="ECO:0007669"/>
    <property type="project" value="TreeGrafter"/>
</dbReference>
<dbReference type="Pfam" id="PF01757">
    <property type="entry name" value="Acyl_transf_3"/>
    <property type="match status" value="1"/>
</dbReference>
<evidence type="ECO:0000256" key="4">
    <source>
        <dbReference type="ARBA" id="ARBA00022692"/>
    </source>
</evidence>
<dbReference type="InterPro" id="IPR036514">
    <property type="entry name" value="SGNH_hydro_sf"/>
</dbReference>
<dbReference type="GO" id="GO:0005886">
    <property type="term" value="C:plasma membrane"/>
    <property type="evidence" value="ECO:0007669"/>
    <property type="project" value="UniProtKB-SubCell"/>
</dbReference>
<proteinExistence type="predicted"/>
<evidence type="ECO:0000256" key="8">
    <source>
        <dbReference type="SAM" id="Phobius"/>
    </source>
</evidence>
<dbReference type="SUPFAM" id="SSF52266">
    <property type="entry name" value="SGNH hydrolase"/>
    <property type="match status" value="1"/>
</dbReference>
<dbReference type="EMBL" id="FWXB01000002">
    <property type="protein sequence ID" value="SMC11178.1"/>
    <property type="molecule type" value="Genomic_DNA"/>
</dbReference>
<dbReference type="Pfam" id="PF19040">
    <property type="entry name" value="SGNH"/>
    <property type="match status" value="1"/>
</dbReference>
<feature type="transmembrane region" description="Helical" evidence="8">
    <location>
        <begin position="207"/>
        <end position="225"/>
    </location>
</feature>
<accession>A0A1X7BNH2</accession>
<feature type="transmembrane region" description="Helical" evidence="8">
    <location>
        <begin position="321"/>
        <end position="340"/>
    </location>
</feature>
<keyword evidence="5 8" id="KW-1133">Transmembrane helix</keyword>
<evidence type="ECO:0000256" key="3">
    <source>
        <dbReference type="ARBA" id="ARBA00022679"/>
    </source>
</evidence>
<dbReference type="Proteomes" id="UP000193224">
    <property type="component" value="Unassembled WGS sequence"/>
</dbReference>
<feature type="transmembrane region" description="Helical" evidence="8">
    <location>
        <begin position="44"/>
        <end position="64"/>
    </location>
</feature>
<evidence type="ECO:0000313" key="12">
    <source>
        <dbReference type="Proteomes" id="UP000193224"/>
    </source>
</evidence>
<feature type="transmembrane region" description="Helical" evidence="8">
    <location>
        <begin position="21"/>
        <end position="38"/>
    </location>
</feature>
<keyword evidence="4 8" id="KW-0812">Transmembrane</keyword>
<dbReference type="OrthoDB" id="9796461at2"/>
<keyword evidence="7 11" id="KW-0012">Acyltransferase</keyword>
<evidence type="ECO:0000256" key="2">
    <source>
        <dbReference type="ARBA" id="ARBA00022475"/>
    </source>
</evidence>
<dbReference type="GO" id="GO:0016747">
    <property type="term" value="F:acyltransferase activity, transferring groups other than amino-acyl groups"/>
    <property type="evidence" value="ECO:0007669"/>
    <property type="project" value="InterPro"/>
</dbReference>
<keyword evidence="3 11" id="KW-0808">Transferase</keyword>
<dbReference type="PANTHER" id="PTHR23028">
    <property type="entry name" value="ACETYLTRANSFERASE"/>
    <property type="match status" value="1"/>
</dbReference>
<feature type="transmembrane region" description="Helical" evidence="8">
    <location>
        <begin position="256"/>
        <end position="275"/>
    </location>
</feature>
<dbReference type="InterPro" id="IPR043968">
    <property type="entry name" value="SGNH"/>
</dbReference>
<keyword evidence="2" id="KW-1003">Cell membrane</keyword>
<evidence type="ECO:0000256" key="7">
    <source>
        <dbReference type="ARBA" id="ARBA00023315"/>
    </source>
</evidence>
<keyword evidence="12" id="KW-1185">Reference proteome</keyword>
<dbReference type="GO" id="GO:0016788">
    <property type="term" value="F:hydrolase activity, acting on ester bonds"/>
    <property type="evidence" value="ECO:0007669"/>
    <property type="project" value="UniProtKB-ARBA"/>
</dbReference>
<evidence type="ECO:0000259" key="10">
    <source>
        <dbReference type="Pfam" id="PF19040"/>
    </source>
</evidence>
<feature type="transmembrane region" description="Helical" evidence="8">
    <location>
        <begin position="155"/>
        <end position="171"/>
    </location>
</feature>
<sequence length="674" mass="75325">MTIQLSVSGLRHQMKYRPEIDGLRAVAVVPVILFHAGFPGVSGGYVGVDVFFVISGYLITTILIDEREKGTYSLLGFYDRRARRILPALFFVLLCTIPFAWYWIPPDAFEDYARSLAFAALFISNIHFIEHSGYFDAAAQLRPLLHTWSLAVEEQYYLLFPLVLWALGAFSRRKHLWVFLGLSGISLGIAEWGLRNYPLENFFFTPSRLWELLGGSICAAILMGRSQPRNDILALTGLAMILFCVFWYGTGVRFPSLYTLVPVVGTMLIILFAATDGWTARLLSLRPMVAIGLISYSAYLWHQPIFVLARYRSVSEPSHALMGLLILLSLALAWLTWKFVEAPFRRRAILAGRASLLTTSAVGIIALASFGFWGDVNKGVPERLDRIGSEYLSDLSAQFNEWRPQDICTEVEPVPGKLCTLHQPDNPVSRVALLGDSHAQAMLPAFAELSRTRNFTLMRGVRAACPPLLGVYLTYGRQDARECFDTMQAYVRDIDGSDIDTVFLVARWSLYASGNLAGEDAGFMISDTLGDQFQTQAGWKASFELGLDRMLSALRKADVRVILVHEVPQQRIFPENILWQAVSLGGTKTAAEARFKQSFIRRDEVDALTGYANKVLSQLAEAHGAETLSLNTVFEDEDAYVWFKDGNVLFRDTDHLTLRGALSVAPLIAETLRP</sequence>
<feature type="transmembrane region" description="Helical" evidence="8">
    <location>
        <begin position="176"/>
        <end position="195"/>
    </location>
</feature>
<dbReference type="PANTHER" id="PTHR23028:SF53">
    <property type="entry name" value="ACYL_TRANSF_3 DOMAIN-CONTAINING PROTEIN"/>
    <property type="match status" value="1"/>
</dbReference>
<dbReference type="EC" id="2.3.1.-" evidence="11"/>
<name>A0A1X7BNH2_9RHOB</name>
<evidence type="ECO:0000256" key="6">
    <source>
        <dbReference type="ARBA" id="ARBA00023136"/>
    </source>
</evidence>
<evidence type="ECO:0000259" key="9">
    <source>
        <dbReference type="Pfam" id="PF01757"/>
    </source>
</evidence>
<feature type="transmembrane region" description="Helical" evidence="8">
    <location>
        <begin position="282"/>
        <end position="301"/>
    </location>
</feature>
<reference evidence="11 12" key="1">
    <citation type="submission" date="2017-03" db="EMBL/GenBank/DDBJ databases">
        <authorList>
            <person name="Afonso C.L."/>
            <person name="Miller P.J."/>
            <person name="Scott M.A."/>
            <person name="Spackman E."/>
            <person name="Goraichik I."/>
            <person name="Dimitrov K.M."/>
            <person name="Suarez D.L."/>
            <person name="Swayne D.E."/>
        </authorList>
    </citation>
    <scope>NUCLEOTIDE SEQUENCE [LARGE SCALE GENOMIC DNA]</scope>
    <source>
        <strain evidence="11 12">CECT 7745</strain>
    </source>
</reference>
<comment type="subcellular location">
    <subcellularLocation>
        <location evidence="1">Cell membrane</location>
        <topology evidence="1">Multi-pass membrane protein</topology>
    </subcellularLocation>
</comment>
<evidence type="ECO:0000256" key="1">
    <source>
        <dbReference type="ARBA" id="ARBA00004651"/>
    </source>
</evidence>
<gene>
    <name evidence="11" type="primary">oatA_1</name>
    <name evidence="11" type="ORF">ROA7745_00989</name>
</gene>
<feature type="transmembrane region" description="Helical" evidence="8">
    <location>
        <begin position="85"/>
        <end position="104"/>
    </location>
</feature>
<feature type="domain" description="Acyltransferase 3" evidence="9">
    <location>
        <begin position="18"/>
        <end position="337"/>
    </location>
</feature>
<evidence type="ECO:0000256" key="5">
    <source>
        <dbReference type="ARBA" id="ARBA00022989"/>
    </source>
</evidence>
<feature type="transmembrane region" description="Helical" evidence="8">
    <location>
        <begin position="352"/>
        <end position="373"/>
    </location>
</feature>
<keyword evidence="6 8" id="KW-0472">Membrane</keyword>